<evidence type="ECO:0000313" key="1">
    <source>
        <dbReference type="EMBL" id="JAD21775.1"/>
    </source>
</evidence>
<protein>
    <submittedName>
        <fullName evidence="1">Uncharacterized protein</fullName>
    </submittedName>
</protein>
<reference evidence="1" key="1">
    <citation type="submission" date="2014-09" db="EMBL/GenBank/DDBJ databases">
        <authorList>
            <person name="Magalhaes I.L.F."/>
            <person name="Oliveira U."/>
            <person name="Santos F.R."/>
            <person name="Vidigal T.H.D.A."/>
            <person name="Brescovit A.D."/>
            <person name="Santos A.J."/>
        </authorList>
    </citation>
    <scope>NUCLEOTIDE SEQUENCE</scope>
    <source>
        <tissue evidence="1">Shoot tissue taken approximately 20 cm above the soil surface</tissue>
    </source>
</reference>
<organism evidence="1">
    <name type="scientific">Arundo donax</name>
    <name type="common">Giant reed</name>
    <name type="synonym">Donax arundinaceus</name>
    <dbReference type="NCBI Taxonomy" id="35708"/>
    <lineage>
        <taxon>Eukaryota</taxon>
        <taxon>Viridiplantae</taxon>
        <taxon>Streptophyta</taxon>
        <taxon>Embryophyta</taxon>
        <taxon>Tracheophyta</taxon>
        <taxon>Spermatophyta</taxon>
        <taxon>Magnoliopsida</taxon>
        <taxon>Liliopsida</taxon>
        <taxon>Poales</taxon>
        <taxon>Poaceae</taxon>
        <taxon>PACMAD clade</taxon>
        <taxon>Arundinoideae</taxon>
        <taxon>Arundineae</taxon>
        <taxon>Arundo</taxon>
    </lineage>
</organism>
<dbReference type="EMBL" id="GBRH01276120">
    <property type="protein sequence ID" value="JAD21775.1"/>
    <property type="molecule type" value="Transcribed_RNA"/>
</dbReference>
<sequence length="35" mass="3981">MSYWNMGVSFRGFLKEGGDMGMEYYEDGSLYGDMG</sequence>
<name>A0A0A8Y918_ARUDO</name>
<reference evidence="1" key="2">
    <citation type="journal article" date="2015" name="Data Brief">
        <title>Shoot transcriptome of the giant reed, Arundo donax.</title>
        <authorList>
            <person name="Barrero R.A."/>
            <person name="Guerrero F.D."/>
            <person name="Moolhuijzen P."/>
            <person name="Goolsby J.A."/>
            <person name="Tidwell J."/>
            <person name="Bellgard S.E."/>
            <person name="Bellgard M.I."/>
        </authorList>
    </citation>
    <scope>NUCLEOTIDE SEQUENCE</scope>
    <source>
        <tissue evidence="1">Shoot tissue taken approximately 20 cm above the soil surface</tissue>
    </source>
</reference>
<dbReference type="AlphaFoldDB" id="A0A0A8Y918"/>
<accession>A0A0A8Y918</accession>
<proteinExistence type="predicted"/>